<reference evidence="1" key="2">
    <citation type="submission" date="2023-01" db="EMBL/GenBank/DDBJ databases">
        <authorList>
            <person name="Sun Q."/>
            <person name="Evtushenko L."/>
        </authorList>
    </citation>
    <scope>NUCLEOTIDE SEQUENCE</scope>
    <source>
        <strain evidence="1">VKM Ac-1020</strain>
    </source>
</reference>
<evidence type="ECO:0000313" key="2">
    <source>
        <dbReference type="Proteomes" id="UP001142462"/>
    </source>
</evidence>
<protein>
    <recommendedName>
        <fullName evidence="3">DNA-binding protein (MmcQ/YjbR family)</fullName>
    </recommendedName>
</protein>
<keyword evidence="2" id="KW-1185">Reference proteome</keyword>
<proteinExistence type="predicted"/>
<sequence>MDGDDLQRHAAERAEELPGMTLEYPFGPEWEVFKVRGKVFMLQTVRGGEAMVNLKARPEDGEALRATFAEIAPGYHMNKRHWITVTPGPGLTPELVDELVTESYLLVVQGLPRRTRPVDPETFGRA</sequence>
<dbReference type="AlphaFoldDB" id="A0A9W6LVW0"/>
<accession>A0A9W6LVW0</accession>
<evidence type="ECO:0008006" key="3">
    <source>
        <dbReference type="Google" id="ProtNLM"/>
    </source>
</evidence>
<dbReference type="RefSeq" id="WP_271172318.1">
    <property type="nucleotide sequence ID" value="NZ_BSEJ01000002.1"/>
</dbReference>
<name>A0A9W6LVW0_9MICO</name>
<dbReference type="Proteomes" id="UP001142462">
    <property type="component" value="Unassembled WGS sequence"/>
</dbReference>
<dbReference type="PANTHER" id="PTHR35145:SF1">
    <property type="entry name" value="CYTOPLASMIC PROTEIN"/>
    <property type="match status" value="1"/>
</dbReference>
<dbReference type="EMBL" id="BSEJ01000002">
    <property type="protein sequence ID" value="GLJ60598.1"/>
    <property type="molecule type" value="Genomic_DNA"/>
</dbReference>
<evidence type="ECO:0000313" key="1">
    <source>
        <dbReference type="EMBL" id="GLJ60598.1"/>
    </source>
</evidence>
<comment type="caution">
    <text evidence="1">The sequence shown here is derived from an EMBL/GenBank/DDBJ whole genome shotgun (WGS) entry which is preliminary data.</text>
</comment>
<dbReference type="InterPro" id="IPR007351">
    <property type="entry name" value="YjbR"/>
</dbReference>
<gene>
    <name evidence="1" type="ORF">GCM10017576_07270</name>
</gene>
<organism evidence="1 2">
    <name type="scientific">Microbacterium barkeri</name>
    <dbReference type="NCBI Taxonomy" id="33917"/>
    <lineage>
        <taxon>Bacteria</taxon>
        <taxon>Bacillati</taxon>
        <taxon>Actinomycetota</taxon>
        <taxon>Actinomycetes</taxon>
        <taxon>Micrococcales</taxon>
        <taxon>Microbacteriaceae</taxon>
        <taxon>Microbacterium</taxon>
    </lineage>
</organism>
<dbReference type="InterPro" id="IPR058532">
    <property type="entry name" value="YjbR/MT2646/Rv2570-like"/>
</dbReference>
<dbReference type="Pfam" id="PF04237">
    <property type="entry name" value="YjbR"/>
    <property type="match status" value="1"/>
</dbReference>
<reference evidence="1" key="1">
    <citation type="journal article" date="2014" name="Int. J. Syst. Evol. Microbiol.">
        <title>Complete genome sequence of Corynebacterium casei LMG S-19264T (=DSM 44701T), isolated from a smear-ripened cheese.</title>
        <authorList>
            <consortium name="US DOE Joint Genome Institute (JGI-PGF)"/>
            <person name="Walter F."/>
            <person name="Albersmeier A."/>
            <person name="Kalinowski J."/>
            <person name="Ruckert C."/>
        </authorList>
    </citation>
    <scope>NUCLEOTIDE SEQUENCE</scope>
    <source>
        <strain evidence="1">VKM Ac-1020</strain>
    </source>
</reference>
<dbReference type="Gene3D" id="3.90.1150.30">
    <property type="match status" value="1"/>
</dbReference>
<dbReference type="InterPro" id="IPR038056">
    <property type="entry name" value="YjbR-like_sf"/>
</dbReference>
<dbReference type="PANTHER" id="PTHR35145">
    <property type="entry name" value="CYTOPLASMIC PROTEIN-RELATED"/>
    <property type="match status" value="1"/>
</dbReference>
<dbReference type="SUPFAM" id="SSF142906">
    <property type="entry name" value="YjbR-like"/>
    <property type="match status" value="1"/>
</dbReference>